<name>A0A9W9AB03_9AGAR</name>
<evidence type="ECO:0000313" key="3">
    <source>
        <dbReference type="Proteomes" id="UP001150238"/>
    </source>
</evidence>
<keyword evidence="1" id="KW-1133">Transmembrane helix</keyword>
<reference evidence="2" key="1">
    <citation type="submission" date="2022-08" db="EMBL/GenBank/DDBJ databases">
        <authorList>
            <consortium name="DOE Joint Genome Institute"/>
            <person name="Min B."/>
            <person name="Riley R."/>
            <person name="Sierra-Patev S."/>
            <person name="Naranjo-Ortiz M."/>
            <person name="Looney B."/>
            <person name="Konkel Z."/>
            <person name="Slot J.C."/>
            <person name="Sakamoto Y."/>
            <person name="Steenwyk J.L."/>
            <person name="Rokas A."/>
            <person name="Carro J."/>
            <person name="Camarero S."/>
            <person name="Ferreira P."/>
            <person name="Molpeceres G."/>
            <person name="Ruiz-Duenas F.J."/>
            <person name="Serrano A."/>
            <person name="Henrissat B."/>
            <person name="Drula E."/>
            <person name="Hughes K.W."/>
            <person name="Mata J.L."/>
            <person name="Ishikawa N.K."/>
            <person name="Vargas-Isla R."/>
            <person name="Ushijima S."/>
            <person name="Smith C.A."/>
            <person name="Ahrendt S."/>
            <person name="Andreopoulos W."/>
            <person name="He G."/>
            <person name="Labutti K."/>
            <person name="Lipzen A."/>
            <person name="Ng V."/>
            <person name="Sandor L."/>
            <person name="Barry K."/>
            <person name="Martinez A.T."/>
            <person name="Xiao Y."/>
            <person name="Gibbons J.G."/>
            <person name="Terashima K."/>
            <person name="Hibbett D.S."/>
            <person name="Grigoriev I.V."/>
        </authorList>
    </citation>
    <scope>NUCLEOTIDE SEQUENCE</scope>
    <source>
        <strain evidence="2">Sp2 HRB7682 ss15</strain>
    </source>
</reference>
<feature type="transmembrane region" description="Helical" evidence="1">
    <location>
        <begin position="86"/>
        <end position="104"/>
    </location>
</feature>
<proteinExistence type="predicted"/>
<organism evidence="2 3">
    <name type="scientific">Lentinula lateritia</name>
    <dbReference type="NCBI Taxonomy" id="40482"/>
    <lineage>
        <taxon>Eukaryota</taxon>
        <taxon>Fungi</taxon>
        <taxon>Dikarya</taxon>
        <taxon>Basidiomycota</taxon>
        <taxon>Agaricomycotina</taxon>
        <taxon>Agaricomycetes</taxon>
        <taxon>Agaricomycetidae</taxon>
        <taxon>Agaricales</taxon>
        <taxon>Marasmiineae</taxon>
        <taxon>Omphalotaceae</taxon>
        <taxon>Lentinula</taxon>
    </lineage>
</organism>
<dbReference type="AlphaFoldDB" id="A0A9W9AB03"/>
<comment type="caution">
    <text evidence="2">The sequence shown here is derived from an EMBL/GenBank/DDBJ whole genome shotgun (WGS) entry which is preliminary data.</text>
</comment>
<keyword evidence="1" id="KW-0812">Transmembrane</keyword>
<reference evidence="2" key="2">
    <citation type="journal article" date="2023" name="Proc. Natl. Acad. Sci. U.S.A.">
        <title>A global phylogenomic analysis of the shiitake genus Lentinula.</title>
        <authorList>
            <person name="Sierra-Patev S."/>
            <person name="Min B."/>
            <person name="Naranjo-Ortiz M."/>
            <person name="Looney B."/>
            <person name="Konkel Z."/>
            <person name="Slot J.C."/>
            <person name="Sakamoto Y."/>
            <person name="Steenwyk J.L."/>
            <person name="Rokas A."/>
            <person name="Carro J."/>
            <person name="Camarero S."/>
            <person name="Ferreira P."/>
            <person name="Molpeceres G."/>
            <person name="Ruiz-Duenas F.J."/>
            <person name="Serrano A."/>
            <person name="Henrissat B."/>
            <person name="Drula E."/>
            <person name="Hughes K.W."/>
            <person name="Mata J.L."/>
            <person name="Ishikawa N.K."/>
            <person name="Vargas-Isla R."/>
            <person name="Ushijima S."/>
            <person name="Smith C.A."/>
            <person name="Donoghue J."/>
            <person name="Ahrendt S."/>
            <person name="Andreopoulos W."/>
            <person name="He G."/>
            <person name="LaButti K."/>
            <person name="Lipzen A."/>
            <person name="Ng V."/>
            <person name="Riley R."/>
            <person name="Sandor L."/>
            <person name="Barry K."/>
            <person name="Martinez A.T."/>
            <person name="Xiao Y."/>
            <person name="Gibbons J.G."/>
            <person name="Terashima K."/>
            <person name="Grigoriev I.V."/>
            <person name="Hibbett D."/>
        </authorList>
    </citation>
    <scope>NUCLEOTIDE SEQUENCE</scope>
    <source>
        <strain evidence="2">Sp2 HRB7682 ss15</strain>
    </source>
</reference>
<accession>A0A9W9AB03</accession>
<dbReference type="EMBL" id="JANVFS010000018">
    <property type="protein sequence ID" value="KAJ4477785.1"/>
    <property type="molecule type" value="Genomic_DNA"/>
</dbReference>
<evidence type="ECO:0000313" key="2">
    <source>
        <dbReference type="EMBL" id="KAJ4477785.1"/>
    </source>
</evidence>
<gene>
    <name evidence="2" type="ORF">C8J55DRAFT_515543</name>
</gene>
<protein>
    <submittedName>
        <fullName evidence="2">Uncharacterized protein</fullName>
    </submittedName>
</protein>
<evidence type="ECO:0000256" key="1">
    <source>
        <dbReference type="SAM" id="Phobius"/>
    </source>
</evidence>
<sequence>MIRGVYKLVIQVGISYIEIFSLPLQVVHIKLFSLVEKVGSLFVSAMTILNLFCSDPQNSVQISIPTQSLFLLHRSTMYLHYYSSGYKAYLIVILGFLSIFTTAVPHQDSSLSNKNPAGVASSVQQLGPSILPRQKGTYPHFSVQLQFRDRGKSSDEKRRKKQVATTAVQALLNLAILDLGFSSIKISQVEGFPVVNAQGNVDFRITLLPLKDEPAAIYDGVVNLSNNAVNGHLSRSGMVVVKIVNGIAQKGLPTHTRNKKGTNVEFDVPDQIVTFDKNDAPRELLSPSGSLRWTGLGWLTGH</sequence>
<dbReference type="Proteomes" id="UP001150238">
    <property type="component" value="Unassembled WGS sequence"/>
</dbReference>
<keyword evidence="1" id="KW-0472">Membrane</keyword>